<evidence type="ECO:0008006" key="4">
    <source>
        <dbReference type="Google" id="ProtNLM"/>
    </source>
</evidence>
<feature type="compositionally biased region" description="Pro residues" evidence="1">
    <location>
        <begin position="288"/>
        <end position="304"/>
    </location>
</feature>
<dbReference type="Proteomes" id="UP000183585">
    <property type="component" value="Unassembled WGS sequence"/>
</dbReference>
<evidence type="ECO:0000313" key="2">
    <source>
        <dbReference type="EMBL" id="SCF01975.1"/>
    </source>
</evidence>
<dbReference type="RefSeq" id="WP_074474207.1">
    <property type="nucleotide sequence ID" value="NZ_FMCT01000004.1"/>
</dbReference>
<sequence>MKLLTRSPKLTPADLAELRRIELTTQIEHARQAAQLHAEQDAADRAARRQADREAARVERKRRKAAAKARARRVATLRRYAETARYVAPLLLVNTAAVGAQTGYAFSRTPESWPTLARVAVALVYAATVESISLYVNWHSHDALMQGATGTAAEMRRRAYLIAAIVGAMNYSHFDGEGWTPTPFAVGTGMASLLSPWLWGLHTRRQQHLQLLRRDLVDETGATFDRRRRRAFPIRTWRAARWSIEHNELDPKAAWAGYHAQRDARRAAAPGGRIRAAWRALLGTEPTPAQPEPAAPEPAQPAPVEPLDLDDPGVLAIVKAKLDVAAARERILPGAIRYGIADRDPARFAALAAGGLWDMVEATDEPAHVRRPTPPRVANAPAEPPAPAAEPEPTPAVSREPERPAAELIPAGSEPAPREPGYRVDVDRLATEYDRLVRETGRKPKGEELGAAAGCSKATANRWMRDQAQRPTQ</sequence>
<feature type="compositionally biased region" description="Pro residues" evidence="1">
    <location>
        <begin position="382"/>
        <end position="394"/>
    </location>
</feature>
<feature type="compositionally biased region" description="Basic and acidic residues" evidence="1">
    <location>
        <begin position="463"/>
        <end position="473"/>
    </location>
</feature>
<evidence type="ECO:0000313" key="3">
    <source>
        <dbReference type="Proteomes" id="UP000183585"/>
    </source>
</evidence>
<dbReference type="EMBL" id="FMCT01000004">
    <property type="protein sequence ID" value="SCF01975.1"/>
    <property type="molecule type" value="Genomic_DNA"/>
</dbReference>
<proteinExistence type="predicted"/>
<feature type="region of interest" description="Disordered" evidence="1">
    <location>
        <begin position="438"/>
        <end position="473"/>
    </location>
</feature>
<gene>
    <name evidence="2" type="ORF">GA0070563_104148</name>
</gene>
<protein>
    <recommendedName>
        <fullName evidence="4">DUF2637 domain-containing protein</fullName>
    </recommendedName>
</protein>
<organism evidence="2 3">
    <name type="scientific">Micromonospora carbonacea</name>
    <dbReference type="NCBI Taxonomy" id="47853"/>
    <lineage>
        <taxon>Bacteria</taxon>
        <taxon>Bacillati</taxon>
        <taxon>Actinomycetota</taxon>
        <taxon>Actinomycetes</taxon>
        <taxon>Micromonosporales</taxon>
        <taxon>Micromonosporaceae</taxon>
        <taxon>Micromonospora</taxon>
    </lineage>
</organism>
<evidence type="ECO:0000256" key="1">
    <source>
        <dbReference type="SAM" id="MobiDB-lite"/>
    </source>
</evidence>
<reference evidence="3" key="1">
    <citation type="submission" date="2016-06" db="EMBL/GenBank/DDBJ databases">
        <authorList>
            <person name="Varghese N."/>
            <person name="Submissions Spin"/>
        </authorList>
    </citation>
    <scope>NUCLEOTIDE SEQUENCE [LARGE SCALE GENOMIC DNA]</scope>
    <source>
        <strain evidence="3">DSM 43168</strain>
    </source>
</reference>
<dbReference type="AlphaFoldDB" id="A0A1C4X0I7"/>
<feature type="compositionally biased region" description="Basic and acidic residues" evidence="1">
    <location>
        <begin position="416"/>
        <end position="426"/>
    </location>
</feature>
<accession>A0A1C4X0I7</accession>
<feature type="region of interest" description="Disordered" evidence="1">
    <location>
        <begin position="368"/>
        <end position="426"/>
    </location>
</feature>
<name>A0A1C4X0I7_9ACTN</name>
<keyword evidence="3" id="KW-1185">Reference proteome</keyword>
<feature type="region of interest" description="Disordered" evidence="1">
    <location>
        <begin position="32"/>
        <end position="52"/>
    </location>
</feature>
<feature type="compositionally biased region" description="Basic and acidic residues" evidence="1">
    <location>
        <begin position="38"/>
        <end position="52"/>
    </location>
</feature>
<feature type="compositionally biased region" description="Basic and acidic residues" evidence="1">
    <location>
        <begin position="438"/>
        <end position="448"/>
    </location>
</feature>
<feature type="region of interest" description="Disordered" evidence="1">
    <location>
        <begin position="285"/>
        <end position="308"/>
    </location>
</feature>